<keyword evidence="1" id="KW-0808">Transferase</keyword>
<dbReference type="PANTHER" id="PTHR17583">
    <property type="entry name" value="PHOSPHOINOSITIDE 3-KINASE REGULATORY SUBUNIT 4"/>
    <property type="match status" value="1"/>
</dbReference>
<protein>
    <submittedName>
        <fullName evidence="1">Serine/threonine-protein kinase</fullName>
        <ecNumber evidence="1">2.7.11.1</ecNumber>
    </submittedName>
</protein>
<reference evidence="1 2" key="1">
    <citation type="submission" date="2024-02" db="EMBL/GenBank/DDBJ databases">
        <title>Discinaceae phylogenomics.</title>
        <authorList>
            <person name="Dirks A.C."/>
            <person name="James T.Y."/>
        </authorList>
    </citation>
    <scope>NUCLEOTIDE SEQUENCE [LARGE SCALE GENOMIC DNA]</scope>
    <source>
        <strain evidence="1 2">ACD0624</strain>
    </source>
</reference>
<comment type="caution">
    <text evidence="1">The sequence shown here is derived from an EMBL/GenBank/DDBJ whole genome shotgun (WGS) entry which is preliminary data.</text>
</comment>
<dbReference type="InterPro" id="IPR045162">
    <property type="entry name" value="Vps15-like"/>
</dbReference>
<dbReference type="EC" id="2.7.11.1" evidence="1"/>
<evidence type="ECO:0000313" key="2">
    <source>
        <dbReference type="Proteomes" id="UP001447188"/>
    </source>
</evidence>
<gene>
    <name evidence="1" type="primary">VPS15_1</name>
    <name evidence="1" type="ORF">Q9L58_006799</name>
</gene>
<proteinExistence type="predicted"/>
<dbReference type="EMBL" id="JBBBZM010000099">
    <property type="protein sequence ID" value="KAL0634262.1"/>
    <property type="molecule type" value="Genomic_DNA"/>
</dbReference>
<evidence type="ECO:0000313" key="1">
    <source>
        <dbReference type="EMBL" id="KAL0634262.1"/>
    </source>
</evidence>
<keyword evidence="1" id="KW-0418">Kinase</keyword>
<sequence>MGQNYSALPDRNVGSAGIEIAELSDISYEKSLGSARFLKTIRARHADGLVVVKIFLKPSPTFSLEEHRLQIKRA</sequence>
<keyword evidence="2" id="KW-1185">Reference proteome</keyword>
<dbReference type="PANTHER" id="PTHR17583:SF0">
    <property type="entry name" value="PHOSPHOINOSITIDE 3-KINASE REGULATORY SUBUNIT 4"/>
    <property type="match status" value="1"/>
</dbReference>
<dbReference type="Proteomes" id="UP001447188">
    <property type="component" value="Unassembled WGS sequence"/>
</dbReference>
<name>A0ABR3GE75_9PEZI</name>
<organism evidence="1 2">
    <name type="scientific">Discina gigas</name>
    <dbReference type="NCBI Taxonomy" id="1032678"/>
    <lineage>
        <taxon>Eukaryota</taxon>
        <taxon>Fungi</taxon>
        <taxon>Dikarya</taxon>
        <taxon>Ascomycota</taxon>
        <taxon>Pezizomycotina</taxon>
        <taxon>Pezizomycetes</taxon>
        <taxon>Pezizales</taxon>
        <taxon>Discinaceae</taxon>
        <taxon>Discina</taxon>
    </lineage>
</organism>
<dbReference type="GO" id="GO:0004674">
    <property type="term" value="F:protein serine/threonine kinase activity"/>
    <property type="evidence" value="ECO:0007669"/>
    <property type="project" value="UniProtKB-EC"/>
</dbReference>
<accession>A0ABR3GE75</accession>